<dbReference type="AlphaFoldDB" id="A0A372G3W0"/>
<feature type="region of interest" description="Disordered" evidence="1">
    <location>
        <begin position="51"/>
        <end position="70"/>
    </location>
</feature>
<evidence type="ECO:0000256" key="2">
    <source>
        <dbReference type="SAM" id="Phobius"/>
    </source>
</evidence>
<proteinExistence type="predicted"/>
<evidence type="ECO:0000313" key="5">
    <source>
        <dbReference type="Proteomes" id="UP000262621"/>
    </source>
</evidence>
<protein>
    <recommendedName>
        <fullName evidence="3">Alpha-L-arabinofuranosidase B arabinose-binding domain-containing protein</fullName>
    </recommendedName>
</protein>
<feature type="region of interest" description="Disordered" evidence="1">
    <location>
        <begin position="87"/>
        <end position="121"/>
    </location>
</feature>
<dbReference type="Pfam" id="PF05270">
    <property type="entry name" value="AbfB"/>
    <property type="match status" value="1"/>
</dbReference>
<evidence type="ECO:0000313" key="4">
    <source>
        <dbReference type="EMBL" id="RFS47446.1"/>
    </source>
</evidence>
<evidence type="ECO:0000259" key="3">
    <source>
        <dbReference type="Pfam" id="PF05270"/>
    </source>
</evidence>
<dbReference type="OrthoDB" id="3298420at2"/>
<dbReference type="GO" id="GO:0046373">
    <property type="term" value="P:L-arabinose metabolic process"/>
    <property type="evidence" value="ECO:0007669"/>
    <property type="project" value="InterPro"/>
</dbReference>
<keyword evidence="2" id="KW-0812">Transmembrane</keyword>
<keyword evidence="2" id="KW-0472">Membrane</keyword>
<feature type="transmembrane region" description="Helical" evidence="2">
    <location>
        <begin position="128"/>
        <end position="148"/>
    </location>
</feature>
<name>A0A372G3W0_9ACTN</name>
<dbReference type="EMBL" id="QVFU01000003">
    <property type="protein sequence ID" value="RFS47446.1"/>
    <property type="molecule type" value="Genomic_DNA"/>
</dbReference>
<dbReference type="CDD" id="cd23399">
    <property type="entry name" value="beta-trefoil_ABD_ABFB"/>
    <property type="match status" value="1"/>
</dbReference>
<dbReference type="Proteomes" id="UP000262621">
    <property type="component" value="Unassembled WGS sequence"/>
</dbReference>
<feature type="region of interest" description="Disordered" evidence="1">
    <location>
        <begin position="149"/>
        <end position="248"/>
    </location>
</feature>
<dbReference type="SUPFAM" id="SSF110221">
    <property type="entry name" value="AbfB domain"/>
    <property type="match status" value="1"/>
</dbReference>
<feature type="compositionally biased region" description="Low complexity" evidence="1">
    <location>
        <begin position="213"/>
        <end position="247"/>
    </location>
</feature>
<dbReference type="Gene3D" id="2.80.10.50">
    <property type="match status" value="1"/>
</dbReference>
<keyword evidence="5" id="KW-1185">Reference proteome</keyword>
<comment type="caution">
    <text evidence="4">The sequence shown here is derived from an EMBL/GenBank/DDBJ whole genome shotgun (WGS) entry which is preliminary data.</text>
</comment>
<dbReference type="InterPro" id="IPR007934">
    <property type="entry name" value="AbfB_ABD"/>
</dbReference>
<reference evidence="4 5" key="1">
    <citation type="submission" date="2018-08" db="EMBL/GenBank/DDBJ databases">
        <title>Verrucosispora craniellae sp. nov., isolated from a marine sponge in the South China Sea.</title>
        <authorList>
            <person name="Li L."/>
            <person name="Lin H.W."/>
        </authorList>
    </citation>
    <scope>NUCLEOTIDE SEQUENCE [LARGE SCALE GENOMIC DNA]</scope>
    <source>
        <strain evidence="4 5">LHW63014</strain>
    </source>
</reference>
<organism evidence="4 5">
    <name type="scientific">Micromonospora craniellae</name>
    <dbReference type="NCBI Taxonomy" id="2294034"/>
    <lineage>
        <taxon>Bacteria</taxon>
        <taxon>Bacillati</taxon>
        <taxon>Actinomycetota</taxon>
        <taxon>Actinomycetes</taxon>
        <taxon>Micromonosporales</taxon>
        <taxon>Micromonosporaceae</taxon>
        <taxon>Micromonospora</taxon>
    </lineage>
</organism>
<gene>
    <name evidence="4" type="ORF">D0Q02_05445</name>
</gene>
<accession>A0A372G3W0</accession>
<dbReference type="GO" id="GO:0046556">
    <property type="term" value="F:alpha-L-arabinofuranosidase activity"/>
    <property type="evidence" value="ECO:0007669"/>
    <property type="project" value="InterPro"/>
</dbReference>
<evidence type="ECO:0000256" key="1">
    <source>
        <dbReference type="SAM" id="MobiDB-lite"/>
    </source>
</evidence>
<dbReference type="InterPro" id="IPR036195">
    <property type="entry name" value="AbfB_ABD_sf"/>
</dbReference>
<feature type="domain" description="Alpha-L-arabinofuranosidase B arabinose-binding" evidence="3">
    <location>
        <begin position="256"/>
        <end position="384"/>
    </location>
</feature>
<sequence>MCRNQMICPGGRVRGKRQETIMSEKGTQQPRLRIGGWISPTDADAVPTAVTRPGSGGQHARAADLPGRSTPAPVLLRMVLSAPAQRIRTSAGTGPAPERPGDEPATGSLPRSDAPHRPGGAADARRKLLLCGLAVVAVSTIVGATALYDGHTPDPVRGEFTAAVPRPDGPPLGSGDPEVIAPPGATGAPTLPPGVTPTAGGGASLSRRATPGATSAHPVPAVPPTAAGDSARPPSTPTAPAGTPLSPGARVGLEVAALPGRRVRHAGFQARVDAVDPGSSAGTRADAAFVVRTGLAGACHSFESVNFPGHYLRHHEFRVFLHRADGSDLFRADATFCQVAGISGTHTSLRSYNYPNRYLRHDGHRQMHVSPLGDGASSSSATFVVRPAL</sequence>
<keyword evidence="2" id="KW-1133">Transmembrane helix</keyword>